<keyword evidence="3" id="KW-1185">Reference proteome</keyword>
<keyword evidence="1" id="KW-0812">Transmembrane</keyword>
<evidence type="ECO:0000256" key="1">
    <source>
        <dbReference type="SAM" id="Phobius"/>
    </source>
</evidence>
<reference evidence="2" key="1">
    <citation type="submission" date="2022-06" db="EMBL/GenBank/DDBJ databases">
        <title>Genomic Encyclopedia of Archaeal and Bacterial Type Strains, Phase II (KMG-II): from individual species to whole genera.</title>
        <authorList>
            <person name="Goeker M."/>
        </authorList>
    </citation>
    <scope>NUCLEOTIDE SEQUENCE</scope>
    <source>
        <strain evidence="2">DSM 43935</strain>
    </source>
</reference>
<keyword evidence="1" id="KW-1133">Transmembrane helix</keyword>
<keyword evidence="1" id="KW-0472">Membrane</keyword>
<evidence type="ECO:0000313" key="3">
    <source>
        <dbReference type="Proteomes" id="UP001206128"/>
    </source>
</evidence>
<organism evidence="2 3">
    <name type="scientific">Goodfellowiella coeruleoviolacea</name>
    <dbReference type="NCBI Taxonomy" id="334858"/>
    <lineage>
        <taxon>Bacteria</taxon>
        <taxon>Bacillati</taxon>
        <taxon>Actinomycetota</taxon>
        <taxon>Actinomycetes</taxon>
        <taxon>Pseudonocardiales</taxon>
        <taxon>Pseudonocardiaceae</taxon>
        <taxon>Goodfellowiella</taxon>
    </lineage>
</organism>
<dbReference type="RefSeq" id="WP_253769581.1">
    <property type="nucleotide sequence ID" value="NZ_JAMTCK010000004.1"/>
</dbReference>
<proteinExistence type="predicted"/>
<dbReference type="EMBL" id="JAMTCK010000004">
    <property type="protein sequence ID" value="MCP2165095.1"/>
    <property type="molecule type" value="Genomic_DNA"/>
</dbReference>
<name>A0AAE3KFL8_9PSEU</name>
<feature type="transmembrane region" description="Helical" evidence="1">
    <location>
        <begin position="23"/>
        <end position="41"/>
    </location>
</feature>
<dbReference type="AlphaFoldDB" id="A0AAE3KFL8"/>
<protein>
    <submittedName>
        <fullName evidence="2">Uncharacterized protein</fullName>
    </submittedName>
</protein>
<sequence>MDECAPGGRRTGGGGRWAAAKDWLFTVTALALLAVVAVQTYRQGHLHLRWPVGEVSAAEVPVVPNPGLDGLVPLRR</sequence>
<comment type="caution">
    <text evidence="2">The sequence shown here is derived from an EMBL/GenBank/DDBJ whole genome shotgun (WGS) entry which is preliminary data.</text>
</comment>
<dbReference type="Proteomes" id="UP001206128">
    <property type="component" value="Unassembled WGS sequence"/>
</dbReference>
<accession>A0AAE3KFL8</accession>
<gene>
    <name evidence="2" type="ORF">LX83_001944</name>
</gene>
<evidence type="ECO:0000313" key="2">
    <source>
        <dbReference type="EMBL" id="MCP2165095.1"/>
    </source>
</evidence>